<proteinExistence type="predicted"/>
<geneLocation type="plasmid" evidence="1">
    <name>2</name>
</geneLocation>
<dbReference type="RefSeq" id="WP_060593761.1">
    <property type="nucleotide sequence ID" value="NZ_CP031418.1"/>
</dbReference>
<dbReference type="AlphaFoldDB" id="A0A0H5NYA4"/>
<evidence type="ECO:0000313" key="2">
    <source>
        <dbReference type="Proteomes" id="UP000057820"/>
    </source>
</evidence>
<evidence type="ECO:0000313" key="1">
    <source>
        <dbReference type="EMBL" id="CRY80467.1"/>
    </source>
</evidence>
<dbReference type="Proteomes" id="UP000057820">
    <property type="component" value="Plasmid 2"/>
</dbReference>
<dbReference type="EMBL" id="LN868939">
    <property type="protein sequence ID" value="CRY80467.1"/>
    <property type="molecule type" value="Genomic_DNA"/>
</dbReference>
<gene>
    <name evidence="1" type="ORF">ERS450000_03874</name>
</gene>
<sequence>MHFLNIGHAYENTARYTRAVLGEIPDPARLPVSYREAVSRHRPIDAPPEGSAIHYEDSQWGKYLRESDVFDGIFNGLRPSTPEERDIWPGCVAEAGEYVRDLNADLGRLVDLLVTDVILLPSDSTGGGSAAHLPGLVALSPGPHWTVYDFAESLVHEATHLNLFVGEMVHGLYTKPVKHLDAQEFRVLSAVKFGQLRPLDRAFHSAVVAVPLMWMQHQRGETELVDMFTGSLRECCQGLNAKRDLFTSYGQMLVHQLAEFAFSLDWDYVAESISDERFSRYAVAS</sequence>
<dbReference type="NCBIfam" id="TIGR04267">
    <property type="entry name" value="mod_HExxH"/>
    <property type="match status" value="1"/>
</dbReference>
<dbReference type="KEGG" id="nfr:ERS450000_03874"/>
<protein>
    <submittedName>
        <fullName evidence="1">HEXXH motif domain</fullName>
    </submittedName>
</protein>
<keyword evidence="1" id="KW-0614">Plasmid</keyword>
<name>A0A0H5NYA4_NOCFR</name>
<dbReference type="InterPro" id="IPR026337">
    <property type="entry name" value="AKG_HExxH"/>
</dbReference>
<organism evidence="1 2">
    <name type="scientific">Nocardia farcinica</name>
    <dbReference type="NCBI Taxonomy" id="37329"/>
    <lineage>
        <taxon>Bacteria</taxon>
        <taxon>Bacillati</taxon>
        <taxon>Actinomycetota</taxon>
        <taxon>Actinomycetes</taxon>
        <taxon>Mycobacteriales</taxon>
        <taxon>Nocardiaceae</taxon>
        <taxon>Nocardia</taxon>
    </lineage>
</organism>
<reference evidence="2" key="1">
    <citation type="submission" date="2015-03" db="EMBL/GenBank/DDBJ databases">
        <authorList>
            <consortium name="Pathogen Informatics"/>
        </authorList>
    </citation>
    <scope>NUCLEOTIDE SEQUENCE [LARGE SCALE GENOMIC DNA]</scope>
    <source>
        <strain evidence="2">NCTC11134</strain>
        <plasmid evidence="2">2</plasmid>
    </source>
</reference>
<accession>A0A0H5NYA4</accession>